<sequence>MHPKRQVDYSNFFSSGFRRIYTRGTRPRVTSVYSFSGGIPSGSGTGALKTPELLPLPCPDSAATHKRRLSLPLPSLILPSEEQRRRKIKKLFHRVNEAIPFRMLKETRKQPGLRGISNEDINDWINSSNGGGGSGSLGMSIRIGQGEHQSPTEPIDPFSPAPNTKSIYIDIPVSISPSPIPTTPRSPFIRSQSQPLPRSSSSFYSFPPPPPRRNSVRRPVSIHTTPIPMSPSPSTLPRRFSVRIEGDNYDKTWSWSVREEIVSLCPTPAAVEEERDEWMFDLGEVDWRQFHVELLDVNEEALINTTAGSLSPYLETDTYHYT</sequence>
<dbReference type="KEGG" id="mrr:Moror_14938"/>
<reference evidence="2 3" key="1">
    <citation type="journal article" date="2014" name="BMC Genomics">
        <title>Genome and secretome analysis of the hemibiotrophic fungal pathogen, Moniliophthora roreri, which causes frosty pod rot disease of cacao: mechanisms of the biotrophic and necrotrophic phases.</title>
        <authorList>
            <person name="Meinhardt L.W."/>
            <person name="Costa G.G.L."/>
            <person name="Thomazella D.P.T."/>
            <person name="Teixeira P.J.P.L."/>
            <person name="Carazzolle M.F."/>
            <person name="Schuster S.C."/>
            <person name="Carlson J.E."/>
            <person name="Guiltinan M.J."/>
            <person name="Mieczkowski P."/>
            <person name="Farmer A."/>
            <person name="Ramaraj T."/>
            <person name="Crozier J."/>
            <person name="Davis R.E."/>
            <person name="Shao J."/>
            <person name="Melnick R.L."/>
            <person name="Pereira G.A.G."/>
            <person name="Bailey B.A."/>
        </authorList>
    </citation>
    <scope>NUCLEOTIDE SEQUENCE [LARGE SCALE GENOMIC DNA]</scope>
    <source>
        <strain evidence="2 3">MCA 2997</strain>
    </source>
</reference>
<dbReference type="Proteomes" id="UP000017559">
    <property type="component" value="Unassembled WGS sequence"/>
</dbReference>
<dbReference type="HOGENOM" id="CLU_1030755_0_0_1"/>
<evidence type="ECO:0000313" key="2">
    <source>
        <dbReference type="EMBL" id="ESK84869.1"/>
    </source>
</evidence>
<accession>V2XZP4</accession>
<feature type="compositionally biased region" description="Low complexity" evidence="1">
    <location>
        <begin position="185"/>
        <end position="205"/>
    </location>
</feature>
<protein>
    <submittedName>
        <fullName evidence="2">Uncharacterized protein</fullName>
    </submittedName>
</protein>
<evidence type="ECO:0000313" key="3">
    <source>
        <dbReference type="Proteomes" id="UP000017559"/>
    </source>
</evidence>
<proteinExistence type="predicted"/>
<evidence type="ECO:0000256" key="1">
    <source>
        <dbReference type="SAM" id="MobiDB-lite"/>
    </source>
</evidence>
<organism evidence="2 3">
    <name type="scientific">Moniliophthora roreri (strain MCA 2997)</name>
    <name type="common">Cocoa frosty pod rot fungus</name>
    <name type="synonym">Crinipellis roreri</name>
    <dbReference type="NCBI Taxonomy" id="1381753"/>
    <lineage>
        <taxon>Eukaryota</taxon>
        <taxon>Fungi</taxon>
        <taxon>Dikarya</taxon>
        <taxon>Basidiomycota</taxon>
        <taxon>Agaricomycotina</taxon>
        <taxon>Agaricomycetes</taxon>
        <taxon>Agaricomycetidae</taxon>
        <taxon>Agaricales</taxon>
        <taxon>Marasmiineae</taxon>
        <taxon>Marasmiaceae</taxon>
        <taxon>Moniliophthora</taxon>
    </lineage>
</organism>
<keyword evidence="3" id="KW-1185">Reference proteome</keyword>
<gene>
    <name evidence="2" type="ORF">Moror_14938</name>
</gene>
<feature type="region of interest" description="Disordered" evidence="1">
    <location>
        <begin position="175"/>
        <end position="218"/>
    </location>
</feature>
<dbReference type="EMBL" id="AWSO01001214">
    <property type="protein sequence ID" value="ESK84869.1"/>
    <property type="molecule type" value="Genomic_DNA"/>
</dbReference>
<name>V2XZP4_MONRO</name>
<comment type="caution">
    <text evidence="2">The sequence shown here is derived from an EMBL/GenBank/DDBJ whole genome shotgun (WGS) entry which is preliminary data.</text>
</comment>
<feature type="region of interest" description="Disordered" evidence="1">
    <location>
        <begin position="141"/>
        <end position="162"/>
    </location>
</feature>
<dbReference type="AlphaFoldDB" id="V2XZP4"/>